<proteinExistence type="predicted"/>
<dbReference type="Gene3D" id="3.40.33.10">
    <property type="entry name" value="CAP"/>
    <property type="match status" value="1"/>
</dbReference>
<dbReference type="CDD" id="cd05379">
    <property type="entry name" value="CAP_bacterial"/>
    <property type="match status" value="1"/>
</dbReference>
<dbReference type="AlphaFoldDB" id="A0A7V4TFY2"/>
<sequence>MRRNRIPILLLVTILLATLFSQGCLDISFSPVPGPGFPRPGKLEDLYDVLPDIGQCYEGVLKETEKQKALEELNFIRSLHGLRPVAYDYQSDIFTARAALIIVASKQMSHFPSPSLPCFTQEGYFGSSTSNLSMWEWYDTIPATENFVIGWIIDDEVESLGHRRWLLSPFLKQISFGRVDVWGFTGAAIRVIYESTVPSSVDFVAYPYGEYPRNLFLPNWYLSFSAVPSKSSVWANERVDFSRATIEVVDEAGNSIPVHSIRFDNQGYGVPNNLQWKCNGLRYGKTYLVKIKNVRFDGKTLEYEYWFRIM</sequence>
<dbReference type="EMBL" id="DTIY01000028">
    <property type="protein sequence ID" value="HGY39012.1"/>
    <property type="molecule type" value="Genomic_DNA"/>
</dbReference>
<accession>A0A7V4TFY2</accession>
<dbReference type="SUPFAM" id="SSF55797">
    <property type="entry name" value="PR-1-like"/>
    <property type="match status" value="1"/>
</dbReference>
<comment type="caution">
    <text evidence="1">The sequence shown here is derived from an EMBL/GenBank/DDBJ whole genome shotgun (WGS) entry which is preliminary data.</text>
</comment>
<evidence type="ECO:0000313" key="1">
    <source>
        <dbReference type="EMBL" id="HGY39012.1"/>
    </source>
</evidence>
<organism evidence="1">
    <name type="scientific">Candidatus Caldatribacterium saccharofermentans</name>
    <dbReference type="NCBI Taxonomy" id="1454753"/>
    <lineage>
        <taxon>Bacteria</taxon>
        <taxon>Pseudomonadati</taxon>
        <taxon>Atribacterota</taxon>
        <taxon>Atribacteria</taxon>
        <taxon>Atribacterales</taxon>
        <taxon>Candidatus Caldatribacteriaceae</taxon>
        <taxon>Candidatus Caldatribacterium</taxon>
    </lineage>
</organism>
<dbReference type="InterPro" id="IPR035940">
    <property type="entry name" value="CAP_sf"/>
</dbReference>
<name>A0A7V4TFY2_9BACT</name>
<gene>
    <name evidence="1" type="ORF">ENW11_04295</name>
</gene>
<dbReference type="PROSITE" id="PS51257">
    <property type="entry name" value="PROKAR_LIPOPROTEIN"/>
    <property type="match status" value="1"/>
</dbReference>
<protein>
    <submittedName>
        <fullName evidence="1">CAP domain-containing protein</fullName>
    </submittedName>
</protein>
<reference evidence="1" key="1">
    <citation type="journal article" date="2020" name="mSystems">
        <title>Genome- and Community-Level Interaction Insights into Carbon Utilization and Element Cycling Functions of Hydrothermarchaeota in Hydrothermal Sediment.</title>
        <authorList>
            <person name="Zhou Z."/>
            <person name="Liu Y."/>
            <person name="Xu W."/>
            <person name="Pan J."/>
            <person name="Luo Z.H."/>
            <person name="Li M."/>
        </authorList>
    </citation>
    <scope>NUCLEOTIDE SEQUENCE [LARGE SCALE GENOMIC DNA]</scope>
    <source>
        <strain evidence="1">SpSt-82</strain>
    </source>
</reference>